<dbReference type="GO" id="GO:0005819">
    <property type="term" value="C:spindle"/>
    <property type="evidence" value="ECO:0007669"/>
    <property type="project" value="InterPro"/>
</dbReference>
<evidence type="ECO:0000256" key="6">
    <source>
        <dbReference type="SAM" id="MobiDB-lite"/>
    </source>
</evidence>
<evidence type="ECO:0000313" key="9">
    <source>
        <dbReference type="Proteomes" id="UP001237642"/>
    </source>
</evidence>
<evidence type="ECO:0000256" key="4">
    <source>
        <dbReference type="ARBA" id="ARBA00022701"/>
    </source>
</evidence>
<evidence type="ECO:0000313" key="8">
    <source>
        <dbReference type="EMBL" id="KAK1370780.1"/>
    </source>
</evidence>
<dbReference type="InterPro" id="IPR009675">
    <property type="entry name" value="TPX2_fam"/>
</dbReference>
<dbReference type="AlphaFoldDB" id="A0AAD8HRK4"/>
<sequence length="168" mass="19738">MQSPFSKQNVHKSVKNNSQITLHQASTPRIGRSATPQQATKNYSGMQVVQKHVTKEHTKPVDFRLHTQQRAVSRAIYNYTVATKVYIMERQKKQVEKVQKMIEEEEVKMLRKEMVPKAQLMPRFNKPFHPQRSTRPLTIPKEPSMMSDKCSSRFSFYNLFSLRYNEAH</sequence>
<dbReference type="PANTHER" id="PTHR14326">
    <property type="entry name" value="TARGETING PROTEIN FOR XKLP2"/>
    <property type="match status" value="1"/>
</dbReference>
<comment type="caution">
    <text evidence="8">The sequence shown here is derived from an EMBL/GenBank/DDBJ whole genome shotgun (WGS) entry which is preliminary data.</text>
</comment>
<feature type="domain" description="TPX2 C-terminal" evidence="7">
    <location>
        <begin position="63"/>
        <end position="138"/>
    </location>
</feature>
<comment type="similarity">
    <text evidence="2">Belongs to the TPX2 family.</text>
</comment>
<gene>
    <name evidence="8" type="ORF">POM88_036872</name>
</gene>
<proteinExistence type="inferred from homology"/>
<keyword evidence="3" id="KW-0963">Cytoplasm</keyword>
<comment type="subcellular location">
    <subcellularLocation>
        <location evidence="1">Cytoplasm</location>
        <location evidence="1">Cytoskeleton</location>
    </subcellularLocation>
</comment>
<reference evidence="8" key="2">
    <citation type="submission" date="2023-05" db="EMBL/GenBank/DDBJ databases">
        <authorList>
            <person name="Schelkunov M.I."/>
        </authorList>
    </citation>
    <scope>NUCLEOTIDE SEQUENCE</scope>
    <source>
        <strain evidence="8">Hsosn_3</strain>
        <tissue evidence="8">Leaf</tissue>
    </source>
</reference>
<dbReference type="GO" id="GO:0090307">
    <property type="term" value="P:mitotic spindle assembly"/>
    <property type="evidence" value="ECO:0007669"/>
    <property type="project" value="TreeGrafter"/>
</dbReference>
<feature type="region of interest" description="Disordered" evidence="6">
    <location>
        <begin position="124"/>
        <end position="144"/>
    </location>
</feature>
<dbReference type="Pfam" id="PF06886">
    <property type="entry name" value="TPX2"/>
    <property type="match status" value="1"/>
</dbReference>
<dbReference type="GO" id="GO:0030295">
    <property type="term" value="F:protein kinase activator activity"/>
    <property type="evidence" value="ECO:0007669"/>
    <property type="project" value="TreeGrafter"/>
</dbReference>
<dbReference type="GO" id="GO:0005880">
    <property type="term" value="C:nuclear microtubule"/>
    <property type="evidence" value="ECO:0007669"/>
    <property type="project" value="TreeGrafter"/>
</dbReference>
<keyword evidence="4" id="KW-0493">Microtubule</keyword>
<evidence type="ECO:0000256" key="3">
    <source>
        <dbReference type="ARBA" id="ARBA00022490"/>
    </source>
</evidence>
<keyword evidence="5" id="KW-0206">Cytoskeleton</keyword>
<name>A0AAD8HRK4_9APIA</name>
<dbReference type="PANTHER" id="PTHR14326:SF39">
    <property type="entry name" value="TPX2 (TARGETING PROTEIN FOR XKLP2) PROTEIN FAMILY"/>
    <property type="match status" value="1"/>
</dbReference>
<organism evidence="8 9">
    <name type="scientific">Heracleum sosnowskyi</name>
    <dbReference type="NCBI Taxonomy" id="360622"/>
    <lineage>
        <taxon>Eukaryota</taxon>
        <taxon>Viridiplantae</taxon>
        <taxon>Streptophyta</taxon>
        <taxon>Embryophyta</taxon>
        <taxon>Tracheophyta</taxon>
        <taxon>Spermatophyta</taxon>
        <taxon>Magnoliopsida</taxon>
        <taxon>eudicotyledons</taxon>
        <taxon>Gunneridae</taxon>
        <taxon>Pentapetalae</taxon>
        <taxon>asterids</taxon>
        <taxon>campanulids</taxon>
        <taxon>Apiales</taxon>
        <taxon>Apiaceae</taxon>
        <taxon>Apioideae</taxon>
        <taxon>apioid superclade</taxon>
        <taxon>Tordylieae</taxon>
        <taxon>Tordyliinae</taxon>
        <taxon>Heracleum</taxon>
    </lineage>
</organism>
<evidence type="ECO:0000256" key="1">
    <source>
        <dbReference type="ARBA" id="ARBA00004245"/>
    </source>
</evidence>
<dbReference type="GO" id="GO:0060236">
    <property type="term" value="P:regulation of mitotic spindle organization"/>
    <property type="evidence" value="ECO:0007669"/>
    <property type="project" value="InterPro"/>
</dbReference>
<evidence type="ECO:0000256" key="5">
    <source>
        <dbReference type="ARBA" id="ARBA00023212"/>
    </source>
</evidence>
<dbReference type="EMBL" id="JAUIZM010000008">
    <property type="protein sequence ID" value="KAK1370780.1"/>
    <property type="molecule type" value="Genomic_DNA"/>
</dbReference>
<keyword evidence="9" id="KW-1185">Reference proteome</keyword>
<feature type="compositionally biased region" description="Polar residues" evidence="6">
    <location>
        <begin position="15"/>
        <end position="27"/>
    </location>
</feature>
<feature type="region of interest" description="Disordered" evidence="6">
    <location>
        <begin position="1"/>
        <end position="45"/>
    </location>
</feature>
<dbReference type="Proteomes" id="UP001237642">
    <property type="component" value="Unassembled WGS sequence"/>
</dbReference>
<evidence type="ECO:0000256" key="2">
    <source>
        <dbReference type="ARBA" id="ARBA00005885"/>
    </source>
</evidence>
<dbReference type="GO" id="GO:0008017">
    <property type="term" value="F:microtubule binding"/>
    <property type="evidence" value="ECO:0007669"/>
    <property type="project" value="TreeGrafter"/>
</dbReference>
<reference evidence="8" key="1">
    <citation type="submission" date="2023-02" db="EMBL/GenBank/DDBJ databases">
        <title>Genome of toxic invasive species Heracleum sosnowskyi carries increased number of genes despite the absence of recent whole-genome duplications.</title>
        <authorList>
            <person name="Schelkunov M."/>
            <person name="Shtratnikova V."/>
            <person name="Makarenko M."/>
            <person name="Klepikova A."/>
            <person name="Omelchenko D."/>
            <person name="Novikova G."/>
            <person name="Obukhova E."/>
            <person name="Bogdanov V."/>
            <person name="Penin A."/>
            <person name="Logacheva M."/>
        </authorList>
    </citation>
    <scope>NUCLEOTIDE SEQUENCE</scope>
    <source>
        <strain evidence="8">Hsosn_3</strain>
        <tissue evidence="8">Leaf</tissue>
    </source>
</reference>
<protein>
    <submittedName>
        <fullName evidence="8">TPX2 domain-containing protein</fullName>
    </submittedName>
</protein>
<accession>A0AAD8HRK4</accession>
<dbReference type="InterPro" id="IPR027329">
    <property type="entry name" value="TPX2_C"/>
</dbReference>
<feature type="compositionally biased region" description="Polar residues" evidence="6">
    <location>
        <begin position="34"/>
        <end position="45"/>
    </location>
</feature>
<evidence type="ECO:0000259" key="7">
    <source>
        <dbReference type="Pfam" id="PF06886"/>
    </source>
</evidence>